<evidence type="ECO:0000256" key="2">
    <source>
        <dbReference type="SAM" id="SignalP"/>
    </source>
</evidence>
<protein>
    <submittedName>
        <fullName evidence="4">Acetyl esterase/lipase</fullName>
    </submittedName>
</protein>
<evidence type="ECO:0000256" key="1">
    <source>
        <dbReference type="ARBA" id="ARBA00022801"/>
    </source>
</evidence>
<dbReference type="Proteomes" id="UP000555103">
    <property type="component" value="Unassembled WGS sequence"/>
</dbReference>
<keyword evidence="5" id="KW-1185">Reference proteome</keyword>
<dbReference type="InterPro" id="IPR050300">
    <property type="entry name" value="GDXG_lipolytic_enzyme"/>
</dbReference>
<dbReference type="PANTHER" id="PTHR48081:SF6">
    <property type="entry name" value="PEPTIDASE S9 PROLYL OLIGOPEPTIDASE CATALYTIC DOMAIN-CONTAINING PROTEIN"/>
    <property type="match status" value="1"/>
</dbReference>
<dbReference type="RefSeq" id="WP_183306710.1">
    <property type="nucleotide sequence ID" value="NZ_JACIEP010000005.1"/>
</dbReference>
<evidence type="ECO:0000313" key="4">
    <source>
        <dbReference type="EMBL" id="MBB4035784.1"/>
    </source>
</evidence>
<feature type="domain" description="BD-FAE-like" evidence="3">
    <location>
        <begin position="58"/>
        <end position="255"/>
    </location>
</feature>
<gene>
    <name evidence="4" type="ORF">GGR21_001679</name>
</gene>
<reference evidence="4 5" key="1">
    <citation type="submission" date="2020-08" db="EMBL/GenBank/DDBJ databases">
        <title>Genomic Encyclopedia of Type Strains, Phase IV (KMG-IV): sequencing the most valuable type-strain genomes for metagenomic binning, comparative biology and taxonomic classification.</title>
        <authorList>
            <person name="Goeker M."/>
        </authorList>
    </citation>
    <scope>NUCLEOTIDE SEQUENCE [LARGE SCALE GENOMIC DNA]</scope>
    <source>
        <strain evidence="4 5">DSM 104969</strain>
    </source>
</reference>
<keyword evidence="2" id="KW-0732">Signal</keyword>
<dbReference type="SUPFAM" id="SSF53474">
    <property type="entry name" value="alpha/beta-Hydrolases"/>
    <property type="match status" value="1"/>
</dbReference>
<dbReference type="AlphaFoldDB" id="A0A840CQ99"/>
<dbReference type="Pfam" id="PF20434">
    <property type="entry name" value="BD-FAE"/>
    <property type="match status" value="1"/>
</dbReference>
<feature type="signal peptide" evidence="2">
    <location>
        <begin position="1"/>
        <end position="20"/>
    </location>
</feature>
<dbReference type="EMBL" id="JACIEP010000005">
    <property type="protein sequence ID" value="MBB4035784.1"/>
    <property type="molecule type" value="Genomic_DNA"/>
</dbReference>
<organism evidence="4 5">
    <name type="scientific">Dysgonomonas hofstadii</name>
    <dbReference type="NCBI Taxonomy" id="637886"/>
    <lineage>
        <taxon>Bacteria</taxon>
        <taxon>Pseudomonadati</taxon>
        <taxon>Bacteroidota</taxon>
        <taxon>Bacteroidia</taxon>
        <taxon>Bacteroidales</taxon>
        <taxon>Dysgonomonadaceae</taxon>
        <taxon>Dysgonomonas</taxon>
    </lineage>
</organism>
<feature type="chain" id="PRO_5032791356" evidence="2">
    <location>
        <begin position="21"/>
        <end position="305"/>
    </location>
</feature>
<sequence>MSKKVSTICLINLVCVFSFAQEFLPVWDKKTPNSKGIILKDSIANERVYQVVTPGIYVFEPSIAENKNTAVLIIPGGGYARLAYQVSGFQLAKWFNTFGVTAFVLNHRLPLSPDVIESHKAPLQDAQRAIKFIRYNAKKWNIDTNKVGVMGSSAGGHLAACLSTFTEDWSATGDSMDTVPYIPDFTILVSPVISMNEYVHKGSRDNLLGKDASQELKDAFSCNKRVTDKTPPAFMVHASDDRTVSSLNSILYYSALKQHNIIKASLHIYPQGGHSIAARNNPGSTNSWTILLEKWLNEIGIIGMN</sequence>
<comment type="caution">
    <text evidence="4">The sequence shown here is derived from an EMBL/GenBank/DDBJ whole genome shotgun (WGS) entry which is preliminary data.</text>
</comment>
<dbReference type="PANTHER" id="PTHR48081">
    <property type="entry name" value="AB HYDROLASE SUPERFAMILY PROTEIN C4A8.06C"/>
    <property type="match status" value="1"/>
</dbReference>
<proteinExistence type="predicted"/>
<evidence type="ECO:0000313" key="5">
    <source>
        <dbReference type="Proteomes" id="UP000555103"/>
    </source>
</evidence>
<name>A0A840CQ99_9BACT</name>
<dbReference type="InterPro" id="IPR029058">
    <property type="entry name" value="AB_hydrolase_fold"/>
</dbReference>
<dbReference type="Gene3D" id="3.40.50.1820">
    <property type="entry name" value="alpha/beta hydrolase"/>
    <property type="match status" value="1"/>
</dbReference>
<keyword evidence="1" id="KW-0378">Hydrolase</keyword>
<evidence type="ECO:0000259" key="3">
    <source>
        <dbReference type="Pfam" id="PF20434"/>
    </source>
</evidence>
<dbReference type="InterPro" id="IPR049492">
    <property type="entry name" value="BD-FAE-like_dom"/>
</dbReference>
<accession>A0A840CQ99</accession>
<dbReference type="GO" id="GO:0016787">
    <property type="term" value="F:hydrolase activity"/>
    <property type="evidence" value="ECO:0007669"/>
    <property type="project" value="UniProtKB-KW"/>
</dbReference>